<gene>
    <name evidence="3" type="primary">SWPV2-254</name>
</gene>
<comment type="function">
    <text evidence="1">Required for the association between the dense viroplasm and the viral membranes to form the mature virion (MV).</text>
</comment>
<proteinExistence type="predicted"/>
<name>A0A1V0QGL3_CNPV</name>
<organism evidence="3">
    <name type="scientific">Shearwaterpox virus</name>
    <dbReference type="NCBI Taxonomy" id="1974596"/>
    <lineage>
        <taxon>Viruses</taxon>
        <taxon>Varidnaviria</taxon>
        <taxon>Bamfordvirae</taxon>
        <taxon>Nucleocytoviricota</taxon>
        <taxon>Pokkesviricetes</taxon>
        <taxon>Chitovirales</taxon>
        <taxon>Poxviridae</taxon>
        <taxon>Chordopoxvirinae</taxon>
        <taxon>Avipoxvirus</taxon>
        <taxon>Avipoxvirus canarypox</taxon>
        <taxon>Canarypox virus</taxon>
    </lineage>
</organism>
<evidence type="ECO:0000256" key="1">
    <source>
        <dbReference type="ARBA" id="ARBA00003527"/>
    </source>
</evidence>
<keyword evidence="2" id="KW-0597">Phosphoprotein</keyword>
<accession>A0A1V0QGL3</accession>
<evidence type="ECO:0000256" key="2">
    <source>
        <dbReference type="ARBA" id="ARBA00022553"/>
    </source>
</evidence>
<dbReference type="EMBL" id="KX857215">
    <property type="protein sequence ID" value="ARE67505.1"/>
    <property type="molecule type" value="Genomic_DNA"/>
</dbReference>
<dbReference type="Pfam" id="PF06015">
    <property type="entry name" value="Chordopox_A30L"/>
    <property type="match status" value="1"/>
</dbReference>
<sequence length="75" mass="8618">MDDVNDYIDDINEDSINHMLSTLVNVKDPEFSASISLMQEIIKIINSKIIELEKKYKKNKPIINSSNNVSSRISY</sequence>
<evidence type="ECO:0000313" key="3">
    <source>
        <dbReference type="EMBL" id="ARE67505.1"/>
    </source>
</evidence>
<reference evidence="3" key="1">
    <citation type="journal article" date="2017" name="BMC Genomics">
        <title>Genomic characterization of two novel pathogenic avipoxviruses isolated from pacific shearwaters (Ardenna spp.).</title>
        <authorList>
            <person name="Sarker S."/>
            <person name="Das S."/>
            <person name="Lavers J.L."/>
            <person name="Hutton I."/>
            <person name="Helbig K."/>
            <person name="Imbery J."/>
            <person name="Upton C."/>
            <person name="Raidal S.R."/>
        </authorList>
    </citation>
    <scope>NUCLEOTIDE SEQUENCE [LARGE SCALE GENOMIC DNA]</scope>
    <source>
        <strain evidence="3">SWPV-2</strain>
    </source>
</reference>
<protein>
    <submittedName>
        <fullName evidence="3">SWPV2-ORF254</fullName>
    </submittedName>
</protein>
<dbReference type="Proteomes" id="UP000319767">
    <property type="component" value="Segment"/>
</dbReference>
<dbReference type="InterPro" id="IPR009257">
    <property type="entry name" value="Chordopox_A30L"/>
</dbReference>